<reference evidence="2 3" key="1">
    <citation type="journal article" date="2017" name="Nature">
        <title>The Apostasia genome and the evolution of orchids.</title>
        <authorList>
            <person name="Zhang G.Q."/>
            <person name="Liu K.W."/>
            <person name="Li Z."/>
            <person name="Lohaus R."/>
            <person name="Hsiao Y.Y."/>
            <person name="Niu S.C."/>
            <person name="Wang J.Y."/>
            <person name="Lin Y.C."/>
            <person name="Xu Q."/>
            <person name="Chen L.J."/>
            <person name="Yoshida K."/>
            <person name="Fujiwara S."/>
            <person name="Wang Z.W."/>
            <person name="Zhang Y.Q."/>
            <person name="Mitsuda N."/>
            <person name="Wang M."/>
            <person name="Liu G.H."/>
            <person name="Pecoraro L."/>
            <person name="Huang H.X."/>
            <person name="Xiao X.J."/>
            <person name="Lin M."/>
            <person name="Wu X.Y."/>
            <person name="Wu W.L."/>
            <person name="Chen Y.Y."/>
            <person name="Chang S.B."/>
            <person name="Sakamoto S."/>
            <person name="Ohme-Takagi M."/>
            <person name="Yagi M."/>
            <person name="Zeng S.J."/>
            <person name="Shen C.Y."/>
            <person name="Yeh C.M."/>
            <person name="Luo Y.B."/>
            <person name="Tsai W.C."/>
            <person name="Van de Peer Y."/>
            <person name="Liu Z.J."/>
        </authorList>
    </citation>
    <scope>NUCLEOTIDE SEQUENCE [LARGE SCALE GENOMIC DNA]</scope>
    <source>
        <strain evidence="3">cv. Shenzhen</strain>
        <tissue evidence="2">Stem</tissue>
    </source>
</reference>
<dbReference type="EMBL" id="KZ451969">
    <property type="protein sequence ID" value="PKA57285.1"/>
    <property type="molecule type" value="Genomic_DNA"/>
</dbReference>
<feature type="region of interest" description="Disordered" evidence="1">
    <location>
        <begin position="1"/>
        <end position="27"/>
    </location>
</feature>
<evidence type="ECO:0000313" key="2">
    <source>
        <dbReference type="EMBL" id="PKA57285.1"/>
    </source>
</evidence>
<sequence length="410" mass="45957">MKLQFSLSEEDRKRIREKSLTARRDTSSLKISQTMLKSYSEGMLSEISSRGNSKPLNSFFLKKQEMQNFLEATNHKTFESKIQPLDLNDEEKFHSLGANMPDNGAAKNCGSHADPSYSIPSSSSMENDNVRELMGSRKPANLSGFAGTSRERTGFASVESKEASSAMPIHWKSEAVMNKVNAEYITDKDKHGKRNTTGDERSTSLEIVTNVKTEVVEVKENRNEEQGFVEKCPSSKKTLDELGKIENLYGVSTQKWESSIVVTTSGSEENVFDGHSIEQHVAGSLFGKEGALTYAYSSVCPFGTLGIWRPRHLCITTGNKQLRYFVESFSAFRGAYCIGSSSIREANNKVSIFIFATSSLFTFFWHIFMLKLLLPAYSGCSLVIHNRYQNCFSLNDHFLMLFLCGLCNYS</sequence>
<keyword evidence="3" id="KW-1185">Reference proteome</keyword>
<evidence type="ECO:0000313" key="3">
    <source>
        <dbReference type="Proteomes" id="UP000236161"/>
    </source>
</evidence>
<accession>A0A2I0AP45</accession>
<evidence type="ECO:0000256" key="1">
    <source>
        <dbReference type="SAM" id="MobiDB-lite"/>
    </source>
</evidence>
<name>A0A2I0AP45_9ASPA</name>
<protein>
    <submittedName>
        <fullName evidence="2">Uncharacterized protein</fullName>
    </submittedName>
</protein>
<dbReference type="OrthoDB" id="657766at2759"/>
<feature type="compositionally biased region" description="Low complexity" evidence="1">
    <location>
        <begin position="115"/>
        <end position="124"/>
    </location>
</feature>
<feature type="compositionally biased region" description="Basic and acidic residues" evidence="1">
    <location>
        <begin position="9"/>
        <end position="27"/>
    </location>
</feature>
<proteinExistence type="predicted"/>
<dbReference type="Proteomes" id="UP000236161">
    <property type="component" value="Unassembled WGS sequence"/>
</dbReference>
<dbReference type="AlphaFoldDB" id="A0A2I0AP45"/>
<gene>
    <name evidence="2" type="ORF">AXF42_Ash002589</name>
</gene>
<organism evidence="2 3">
    <name type="scientific">Apostasia shenzhenica</name>
    <dbReference type="NCBI Taxonomy" id="1088818"/>
    <lineage>
        <taxon>Eukaryota</taxon>
        <taxon>Viridiplantae</taxon>
        <taxon>Streptophyta</taxon>
        <taxon>Embryophyta</taxon>
        <taxon>Tracheophyta</taxon>
        <taxon>Spermatophyta</taxon>
        <taxon>Magnoliopsida</taxon>
        <taxon>Liliopsida</taxon>
        <taxon>Asparagales</taxon>
        <taxon>Orchidaceae</taxon>
        <taxon>Apostasioideae</taxon>
        <taxon>Apostasia</taxon>
    </lineage>
</organism>
<feature type="region of interest" description="Disordered" evidence="1">
    <location>
        <begin position="108"/>
        <end position="127"/>
    </location>
</feature>